<feature type="transmembrane region" description="Helical" evidence="8">
    <location>
        <begin position="258"/>
        <end position="279"/>
    </location>
</feature>
<evidence type="ECO:0000256" key="3">
    <source>
        <dbReference type="ARBA" id="ARBA00022448"/>
    </source>
</evidence>
<evidence type="ECO:0000313" key="10">
    <source>
        <dbReference type="Proteomes" id="UP000093069"/>
    </source>
</evidence>
<evidence type="ECO:0000256" key="1">
    <source>
        <dbReference type="ARBA" id="ARBA00004651"/>
    </source>
</evidence>
<dbReference type="PANTHER" id="PTHR31686">
    <property type="match status" value="1"/>
</dbReference>
<evidence type="ECO:0000256" key="2">
    <source>
        <dbReference type="ARBA" id="ARBA00008566"/>
    </source>
</evidence>
<feature type="transmembrane region" description="Helical" evidence="8">
    <location>
        <begin position="291"/>
        <end position="310"/>
    </location>
</feature>
<keyword evidence="6 8" id="KW-1133">Transmembrane helix</keyword>
<sequence length="315" mass="35735">MKWIKEFPPSWFASVMGTGALAITSKMLSQDYPLLLKVAKMLAYLNTFLFIVLLIPWILRWLLYREDALRDLYHPVVSHFYGTIAIAMLILSANWKLILGLNEPAYVLWLIGVAMTIGFSLLIPYVMFTQGEIDTKTLGPAWFIPPVGLIVIPMTCFYKVDPALLYFSWGSGFFLYLALFSMVMLRFIRHEPMPCGLAPSIWINLGPIGAGASSYLAIVKGELSFLVVFLWGFGIWWFLMAVMLTLYYIRKISLPYSLAWWAFIFPLGAYTSATLKVASLLNSSTIKGFGVFLYAMLFVLWLLTGGRTVIHVVRR</sequence>
<dbReference type="GO" id="GO:0005886">
    <property type="term" value="C:plasma membrane"/>
    <property type="evidence" value="ECO:0007669"/>
    <property type="project" value="UniProtKB-SubCell"/>
</dbReference>
<dbReference type="OrthoDB" id="184482at2157"/>
<evidence type="ECO:0000256" key="8">
    <source>
        <dbReference type="SAM" id="Phobius"/>
    </source>
</evidence>
<dbReference type="KEGG" id="tch:CHITON_1130"/>
<reference evidence="10" key="1">
    <citation type="submission" date="2016-01" db="EMBL/GenBank/DDBJ databases">
        <authorList>
            <person name="Vorgias C.E."/>
        </authorList>
    </citation>
    <scope>NUCLEOTIDE SEQUENCE [LARGE SCALE GENOMIC DNA]</scope>
</reference>
<evidence type="ECO:0000313" key="9">
    <source>
        <dbReference type="EMBL" id="CUX77909.1"/>
    </source>
</evidence>
<proteinExistence type="inferred from homology"/>
<evidence type="ECO:0000256" key="7">
    <source>
        <dbReference type="ARBA" id="ARBA00023136"/>
    </source>
</evidence>
<dbReference type="Gene3D" id="1.50.10.150">
    <property type="entry name" value="Voltage-dependent anion channel"/>
    <property type="match status" value="1"/>
</dbReference>
<keyword evidence="3" id="KW-0813">Transport</keyword>
<dbReference type="GeneID" id="28493484"/>
<dbReference type="InterPro" id="IPR038665">
    <property type="entry name" value="Voltage-dep_anion_channel_sf"/>
</dbReference>
<dbReference type="InterPro" id="IPR051629">
    <property type="entry name" value="Sulfite_efflux_TDT"/>
</dbReference>
<dbReference type="RefSeq" id="WP_068577568.1">
    <property type="nucleotide sequence ID" value="NZ_LN999010.1"/>
</dbReference>
<keyword evidence="7 8" id="KW-0472">Membrane</keyword>
<dbReference type="EMBL" id="LN999010">
    <property type="protein sequence ID" value="CUX77909.1"/>
    <property type="molecule type" value="Genomic_DNA"/>
</dbReference>
<dbReference type="NCBIfam" id="TIGR00816">
    <property type="entry name" value="tdt"/>
    <property type="match status" value="1"/>
</dbReference>
<accession>A0A160VT61</accession>
<protein>
    <submittedName>
        <fullName evidence="9">C4-dicarboxylate transporter/malic acid transport protein</fullName>
    </submittedName>
</protein>
<feature type="transmembrane region" description="Helical" evidence="8">
    <location>
        <begin position="107"/>
        <end position="128"/>
    </location>
</feature>
<feature type="transmembrane region" description="Helical" evidence="8">
    <location>
        <begin position="225"/>
        <end position="249"/>
    </location>
</feature>
<feature type="transmembrane region" description="Helical" evidence="8">
    <location>
        <begin position="76"/>
        <end position="95"/>
    </location>
</feature>
<keyword evidence="4" id="KW-1003">Cell membrane</keyword>
<feature type="transmembrane region" description="Helical" evidence="8">
    <location>
        <begin position="200"/>
        <end position="219"/>
    </location>
</feature>
<evidence type="ECO:0000256" key="5">
    <source>
        <dbReference type="ARBA" id="ARBA00022692"/>
    </source>
</evidence>
<organism evidence="9 10">
    <name type="scientific">Thermococcus chitonophagus</name>
    <dbReference type="NCBI Taxonomy" id="54262"/>
    <lineage>
        <taxon>Archaea</taxon>
        <taxon>Methanobacteriati</taxon>
        <taxon>Methanobacteriota</taxon>
        <taxon>Thermococci</taxon>
        <taxon>Thermococcales</taxon>
        <taxon>Thermococcaceae</taxon>
        <taxon>Thermococcus</taxon>
    </lineage>
</organism>
<keyword evidence="5 8" id="KW-0812">Transmembrane</keyword>
<feature type="transmembrane region" description="Helical" evidence="8">
    <location>
        <begin position="41"/>
        <end position="64"/>
    </location>
</feature>
<feature type="transmembrane region" description="Helical" evidence="8">
    <location>
        <begin position="166"/>
        <end position="188"/>
    </location>
</feature>
<comment type="similarity">
    <text evidence="2">Belongs to the tellurite-resistance/dicarboxylate transporter (TDT) family.</text>
</comment>
<evidence type="ECO:0000256" key="6">
    <source>
        <dbReference type="ARBA" id="ARBA00022989"/>
    </source>
</evidence>
<dbReference type="InterPro" id="IPR011552">
    <property type="entry name" value="TehA/Mae1"/>
</dbReference>
<dbReference type="STRING" id="54262.CHITON_1130"/>
<dbReference type="Pfam" id="PF03595">
    <property type="entry name" value="SLAC1"/>
    <property type="match status" value="1"/>
</dbReference>
<dbReference type="AlphaFoldDB" id="A0A160VT61"/>
<feature type="transmembrane region" description="Helical" evidence="8">
    <location>
        <begin position="140"/>
        <end position="160"/>
    </location>
</feature>
<name>A0A160VT61_9EURY</name>
<dbReference type="Proteomes" id="UP000093069">
    <property type="component" value="Chromosome I"/>
</dbReference>
<evidence type="ECO:0000256" key="4">
    <source>
        <dbReference type="ARBA" id="ARBA00022475"/>
    </source>
</evidence>
<feature type="transmembrane region" description="Helical" evidence="8">
    <location>
        <begin position="12"/>
        <end position="29"/>
    </location>
</feature>
<gene>
    <name evidence="9" type="ORF">CHITON_1130</name>
</gene>
<dbReference type="PANTHER" id="PTHR31686:SF1">
    <property type="entry name" value="SULFITE EFFLUX PUMP SSU1"/>
    <property type="match status" value="1"/>
</dbReference>
<dbReference type="GO" id="GO:0000319">
    <property type="term" value="F:sulfite transmembrane transporter activity"/>
    <property type="evidence" value="ECO:0007669"/>
    <property type="project" value="TreeGrafter"/>
</dbReference>
<comment type="subcellular location">
    <subcellularLocation>
        <location evidence="1">Cell membrane</location>
        <topology evidence="1">Multi-pass membrane protein</topology>
    </subcellularLocation>
</comment>
<dbReference type="InterPro" id="IPR004695">
    <property type="entry name" value="SLAC1/Mae1/Ssu1/TehA"/>
</dbReference>
<dbReference type="CDD" id="cd09321">
    <property type="entry name" value="TDT_like_3"/>
    <property type="match status" value="1"/>
</dbReference>